<dbReference type="OrthoDB" id="1577640at2759"/>
<dbReference type="InterPro" id="IPR035994">
    <property type="entry name" value="Nucleoside_phosphorylase_sf"/>
</dbReference>
<dbReference type="PANTHER" id="PTHR46082:SF11">
    <property type="entry name" value="AAA+ ATPASE DOMAIN-CONTAINING PROTEIN-RELATED"/>
    <property type="match status" value="1"/>
</dbReference>
<sequence>MTFKPQTHNNYTVGWRYANLLKPLNNLNTYTLGSVGKHNIIIACLLKGKLGTSLAVTVTAWIISTFLSIKFGLMVSIGGGIPPKVRLSNVVVSTPVGQFPGIPEYLDDLKQKWLRLVAKYLRSESLEDMLFKVEYSYISKSTTDCAAIPDNDNREKEEENCRFFIKDAISQDKLNKDLSGNVLCVEMEAVRLINNFLCIIIRGICDYADSHKNKD</sequence>
<dbReference type="PANTHER" id="PTHR46082">
    <property type="entry name" value="ATP/GTP-BINDING PROTEIN-RELATED"/>
    <property type="match status" value="1"/>
</dbReference>
<accession>A0A6A6DEQ8</accession>
<dbReference type="Proteomes" id="UP000800200">
    <property type="component" value="Unassembled WGS sequence"/>
</dbReference>
<dbReference type="InterPro" id="IPR053137">
    <property type="entry name" value="NLR-like"/>
</dbReference>
<dbReference type="AlphaFoldDB" id="A0A6A6DEQ8"/>
<evidence type="ECO:0000313" key="2">
    <source>
        <dbReference type="Proteomes" id="UP000800200"/>
    </source>
</evidence>
<organism evidence="1 2">
    <name type="scientific">Zopfia rhizophila CBS 207.26</name>
    <dbReference type="NCBI Taxonomy" id="1314779"/>
    <lineage>
        <taxon>Eukaryota</taxon>
        <taxon>Fungi</taxon>
        <taxon>Dikarya</taxon>
        <taxon>Ascomycota</taxon>
        <taxon>Pezizomycotina</taxon>
        <taxon>Dothideomycetes</taxon>
        <taxon>Dothideomycetes incertae sedis</taxon>
        <taxon>Zopfiaceae</taxon>
        <taxon>Zopfia</taxon>
    </lineage>
</organism>
<name>A0A6A6DEQ8_9PEZI</name>
<gene>
    <name evidence="1" type="ORF">K469DRAFT_742335</name>
</gene>
<evidence type="ECO:0008006" key="3">
    <source>
        <dbReference type="Google" id="ProtNLM"/>
    </source>
</evidence>
<dbReference type="GO" id="GO:0003824">
    <property type="term" value="F:catalytic activity"/>
    <property type="evidence" value="ECO:0007669"/>
    <property type="project" value="InterPro"/>
</dbReference>
<protein>
    <recommendedName>
        <fullName evidence="3">Purine and uridine phosphorylase</fullName>
    </recommendedName>
</protein>
<keyword evidence="2" id="KW-1185">Reference proteome</keyword>
<dbReference type="Gene3D" id="3.40.50.1580">
    <property type="entry name" value="Nucleoside phosphorylase domain"/>
    <property type="match status" value="1"/>
</dbReference>
<dbReference type="GO" id="GO:0009116">
    <property type="term" value="P:nucleoside metabolic process"/>
    <property type="evidence" value="ECO:0007669"/>
    <property type="project" value="InterPro"/>
</dbReference>
<proteinExistence type="predicted"/>
<dbReference type="SUPFAM" id="SSF53167">
    <property type="entry name" value="Purine and uridine phosphorylases"/>
    <property type="match status" value="1"/>
</dbReference>
<evidence type="ECO:0000313" key="1">
    <source>
        <dbReference type="EMBL" id="KAF2177917.1"/>
    </source>
</evidence>
<reference evidence="1" key="1">
    <citation type="journal article" date="2020" name="Stud. Mycol.">
        <title>101 Dothideomycetes genomes: a test case for predicting lifestyles and emergence of pathogens.</title>
        <authorList>
            <person name="Haridas S."/>
            <person name="Albert R."/>
            <person name="Binder M."/>
            <person name="Bloem J."/>
            <person name="Labutti K."/>
            <person name="Salamov A."/>
            <person name="Andreopoulos B."/>
            <person name="Baker S."/>
            <person name="Barry K."/>
            <person name="Bills G."/>
            <person name="Bluhm B."/>
            <person name="Cannon C."/>
            <person name="Castanera R."/>
            <person name="Culley D."/>
            <person name="Daum C."/>
            <person name="Ezra D."/>
            <person name="Gonzalez J."/>
            <person name="Henrissat B."/>
            <person name="Kuo A."/>
            <person name="Liang C."/>
            <person name="Lipzen A."/>
            <person name="Lutzoni F."/>
            <person name="Magnuson J."/>
            <person name="Mondo S."/>
            <person name="Nolan M."/>
            <person name="Ohm R."/>
            <person name="Pangilinan J."/>
            <person name="Park H.-J."/>
            <person name="Ramirez L."/>
            <person name="Alfaro M."/>
            <person name="Sun H."/>
            <person name="Tritt A."/>
            <person name="Yoshinaga Y."/>
            <person name="Zwiers L.-H."/>
            <person name="Turgeon B."/>
            <person name="Goodwin S."/>
            <person name="Spatafora J."/>
            <person name="Crous P."/>
            <person name="Grigoriev I."/>
        </authorList>
    </citation>
    <scope>NUCLEOTIDE SEQUENCE</scope>
    <source>
        <strain evidence="1">CBS 207.26</strain>
    </source>
</reference>
<dbReference type="EMBL" id="ML994681">
    <property type="protein sequence ID" value="KAF2177917.1"/>
    <property type="molecule type" value="Genomic_DNA"/>
</dbReference>